<dbReference type="Pfam" id="PF07690">
    <property type="entry name" value="MFS_1"/>
    <property type="match status" value="1"/>
</dbReference>
<evidence type="ECO:0000256" key="3">
    <source>
        <dbReference type="SAM" id="Phobius"/>
    </source>
</evidence>
<dbReference type="CDD" id="cd17324">
    <property type="entry name" value="MFS_NepI_like"/>
    <property type="match status" value="1"/>
</dbReference>
<feature type="transmembrane region" description="Helical" evidence="3">
    <location>
        <begin position="98"/>
        <end position="116"/>
    </location>
</feature>
<evidence type="ECO:0000256" key="1">
    <source>
        <dbReference type="ARBA" id="ARBA00004141"/>
    </source>
</evidence>
<dbReference type="Proteomes" id="UP000218334">
    <property type="component" value="Unassembled WGS sequence"/>
</dbReference>
<keyword evidence="6" id="KW-1185">Reference proteome</keyword>
<dbReference type="STRING" id="1076256.A0A2H3B4E1"/>
<accession>A0A2H3B4E1</accession>
<keyword evidence="3" id="KW-1133">Transmembrane helix</keyword>
<keyword evidence="3" id="KW-0472">Membrane</keyword>
<comment type="subcellular location">
    <subcellularLocation>
        <location evidence="1">Membrane</location>
        <topology evidence="1">Multi-pass membrane protein</topology>
    </subcellularLocation>
</comment>
<dbReference type="InterPro" id="IPR020846">
    <property type="entry name" value="MFS_dom"/>
</dbReference>
<organism evidence="5 6">
    <name type="scientific">Armillaria solidipes</name>
    <dbReference type="NCBI Taxonomy" id="1076256"/>
    <lineage>
        <taxon>Eukaryota</taxon>
        <taxon>Fungi</taxon>
        <taxon>Dikarya</taxon>
        <taxon>Basidiomycota</taxon>
        <taxon>Agaricomycotina</taxon>
        <taxon>Agaricomycetes</taxon>
        <taxon>Agaricomycetidae</taxon>
        <taxon>Agaricales</taxon>
        <taxon>Marasmiineae</taxon>
        <taxon>Physalacriaceae</taxon>
        <taxon>Armillaria</taxon>
    </lineage>
</organism>
<name>A0A2H3B4E1_9AGAR</name>
<dbReference type="SUPFAM" id="SSF103473">
    <property type="entry name" value="MFS general substrate transporter"/>
    <property type="match status" value="1"/>
</dbReference>
<reference evidence="6" key="1">
    <citation type="journal article" date="2017" name="Nat. Ecol. Evol.">
        <title>Genome expansion and lineage-specific genetic innovations in the forest pathogenic fungi Armillaria.</title>
        <authorList>
            <person name="Sipos G."/>
            <person name="Prasanna A.N."/>
            <person name="Walter M.C."/>
            <person name="O'Connor E."/>
            <person name="Balint B."/>
            <person name="Krizsan K."/>
            <person name="Kiss B."/>
            <person name="Hess J."/>
            <person name="Varga T."/>
            <person name="Slot J."/>
            <person name="Riley R."/>
            <person name="Boka B."/>
            <person name="Rigling D."/>
            <person name="Barry K."/>
            <person name="Lee J."/>
            <person name="Mihaltcheva S."/>
            <person name="LaButti K."/>
            <person name="Lipzen A."/>
            <person name="Waldron R."/>
            <person name="Moloney N.M."/>
            <person name="Sperisen C."/>
            <person name="Kredics L."/>
            <person name="Vagvoelgyi C."/>
            <person name="Patrignani A."/>
            <person name="Fitzpatrick D."/>
            <person name="Nagy I."/>
            <person name="Doyle S."/>
            <person name="Anderson J.B."/>
            <person name="Grigoriev I.V."/>
            <person name="Gueldener U."/>
            <person name="Muensterkoetter M."/>
            <person name="Nagy L.G."/>
        </authorList>
    </citation>
    <scope>NUCLEOTIDE SEQUENCE [LARGE SCALE GENOMIC DNA]</scope>
    <source>
        <strain evidence="6">28-4</strain>
    </source>
</reference>
<sequence length="454" mass="48782">MSSTPTKDLGFIPIPRRLHYDPVRPFQFGIGLNVLFAFACTFMVANLFYCLPLLIQFSESFGVSYFGSSRAPTLLQARYTTGLFVLAPLGDIIRRRQLLLGVLICSTTLTLCLALVRNWDAFLAVSFFAGALNVVPPILLPLAADIAPSSQRAFVVSIIVSGLIMGILVARVVAGVIAQFAQWRVVHYFAVGVQSIVLVACYAMVPDYPGKNADNLGYWGLIKSMVLFAVGEPQLIQACLVNLLSSAGLSNFWVTLTFLLGGPPYNYSTLLIGLFGVIGIFGVCMTPLTGRLVDKLHPWHGSILGSILCGCFQLLLVGAAGIHVAPVIVATLGIDVFCRMLQVSLQMSIFSISAAATTRLNAISLIWVFLGQVMGADVGSRVFLEYGRRAGAGLSLGWTGLGLLILLVRGPHCRRKTWFGYEGGFGAKKNAEQTDGEIGEKGSAHSVSDNSPHT</sequence>
<feature type="transmembrane region" description="Helical" evidence="3">
    <location>
        <begin position="154"/>
        <end position="180"/>
    </location>
</feature>
<feature type="transmembrane region" description="Helical" evidence="3">
    <location>
        <begin position="122"/>
        <end position="142"/>
    </location>
</feature>
<dbReference type="AlphaFoldDB" id="A0A2H3B4E1"/>
<dbReference type="PANTHER" id="PTHR42910">
    <property type="entry name" value="TRANSPORTER SCO4007-RELATED"/>
    <property type="match status" value="1"/>
</dbReference>
<feature type="transmembrane region" description="Helical" evidence="3">
    <location>
        <begin position="322"/>
        <end position="341"/>
    </location>
</feature>
<dbReference type="GO" id="GO:0016020">
    <property type="term" value="C:membrane"/>
    <property type="evidence" value="ECO:0007669"/>
    <property type="project" value="UniProtKB-SubCell"/>
</dbReference>
<feature type="domain" description="Major facilitator superfamily (MFS) profile" evidence="4">
    <location>
        <begin position="26"/>
        <end position="414"/>
    </location>
</feature>
<dbReference type="Gene3D" id="1.20.1250.20">
    <property type="entry name" value="MFS general substrate transporter like domains"/>
    <property type="match status" value="1"/>
</dbReference>
<proteinExistence type="predicted"/>
<feature type="region of interest" description="Disordered" evidence="2">
    <location>
        <begin position="432"/>
        <end position="454"/>
    </location>
</feature>
<feature type="transmembrane region" description="Helical" evidence="3">
    <location>
        <begin position="186"/>
        <end position="205"/>
    </location>
</feature>
<dbReference type="GO" id="GO:0022857">
    <property type="term" value="F:transmembrane transporter activity"/>
    <property type="evidence" value="ECO:0007669"/>
    <property type="project" value="InterPro"/>
</dbReference>
<feature type="transmembrane region" description="Helical" evidence="3">
    <location>
        <begin position="348"/>
        <end position="370"/>
    </location>
</feature>
<feature type="compositionally biased region" description="Polar residues" evidence="2">
    <location>
        <begin position="445"/>
        <end position="454"/>
    </location>
</feature>
<feature type="transmembrane region" description="Helical" evidence="3">
    <location>
        <begin position="390"/>
        <end position="408"/>
    </location>
</feature>
<dbReference type="PROSITE" id="PS50850">
    <property type="entry name" value="MFS"/>
    <property type="match status" value="1"/>
</dbReference>
<feature type="transmembrane region" description="Helical" evidence="3">
    <location>
        <begin position="265"/>
        <end position="284"/>
    </location>
</feature>
<evidence type="ECO:0000313" key="5">
    <source>
        <dbReference type="EMBL" id="PBK65711.1"/>
    </source>
</evidence>
<evidence type="ECO:0000256" key="2">
    <source>
        <dbReference type="SAM" id="MobiDB-lite"/>
    </source>
</evidence>
<dbReference type="PANTHER" id="PTHR42910:SF1">
    <property type="entry name" value="MAJOR FACILITATOR SUPERFAMILY (MFS) PROFILE DOMAIN-CONTAINING PROTEIN"/>
    <property type="match status" value="1"/>
</dbReference>
<evidence type="ECO:0000313" key="6">
    <source>
        <dbReference type="Proteomes" id="UP000218334"/>
    </source>
</evidence>
<dbReference type="InterPro" id="IPR036259">
    <property type="entry name" value="MFS_trans_sf"/>
</dbReference>
<protein>
    <submittedName>
        <fullName evidence="5">MFS general substrate transporter</fullName>
    </submittedName>
</protein>
<gene>
    <name evidence="5" type="ORF">ARMSODRAFT_433404</name>
</gene>
<dbReference type="InterPro" id="IPR011701">
    <property type="entry name" value="MFS"/>
</dbReference>
<keyword evidence="3" id="KW-0812">Transmembrane</keyword>
<feature type="transmembrane region" description="Helical" evidence="3">
    <location>
        <begin position="26"/>
        <end position="51"/>
    </location>
</feature>
<dbReference type="EMBL" id="KZ293444">
    <property type="protein sequence ID" value="PBK65711.1"/>
    <property type="molecule type" value="Genomic_DNA"/>
</dbReference>
<evidence type="ECO:0000259" key="4">
    <source>
        <dbReference type="PROSITE" id="PS50850"/>
    </source>
</evidence>